<dbReference type="AlphaFoldDB" id="A0A410NTT1"/>
<evidence type="ECO:0000313" key="3">
    <source>
        <dbReference type="EMBL" id="QQB89340.1"/>
    </source>
</evidence>
<dbReference type="EMBL" id="CP035093">
    <property type="protein sequence ID" value="QAT13300.1"/>
    <property type="molecule type" value="Genomic_DNA"/>
</dbReference>
<protein>
    <submittedName>
        <fullName evidence="2">Uncharacterized protein</fullName>
    </submittedName>
</protein>
<name>A0A410NTT1_BREDI</name>
<dbReference type="RefSeq" id="WP_128718998.1">
    <property type="nucleotide sequence ID" value="NZ_CP035093.1"/>
</dbReference>
<accession>A0A410NTT1</accession>
<evidence type="ECO:0000313" key="4">
    <source>
        <dbReference type="Proteomes" id="UP000287388"/>
    </source>
</evidence>
<reference evidence="2 4" key="1">
    <citation type="submission" date="2019-01" db="EMBL/GenBank/DDBJ databases">
        <title>Brevundimonas diminuta Genome sequencing and assembly.</title>
        <authorList>
            <person name="Chen H."/>
        </authorList>
    </citation>
    <scope>NUCLEOTIDE SEQUENCE [LARGE SCALE GENOMIC DNA]</scope>
    <source>
        <strain evidence="2">ATCC</strain>
        <strain evidence="4">ATCC(B) 19146</strain>
    </source>
</reference>
<dbReference type="EMBL" id="CP066026">
    <property type="protein sequence ID" value="QQB89340.1"/>
    <property type="molecule type" value="Genomic_DNA"/>
</dbReference>
<organism evidence="2 4">
    <name type="scientific">Brevundimonas diminuta</name>
    <name type="common">Pseudomonas diminuta</name>
    <dbReference type="NCBI Taxonomy" id="293"/>
    <lineage>
        <taxon>Bacteria</taxon>
        <taxon>Pseudomonadati</taxon>
        <taxon>Pseudomonadota</taxon>
        <taxon>Alphaproteobacteria</taxon>
        <taxon>Caulobacterales</taxon>
        <taxon>Caulobacteraceae</taxon>
        <taxon>Brevundimonas</taxon>
    </lineage>
</organism>
<dbReference type="Proteomes" id="UP000287388">
    <property type="component" value="Chromosome"/>
</dbReference>
<sequence>MRASTAHDFSGAVPVVSIDDELLDIIALLHTAPIRSFDLSTAAVITGPFIEGRVCIRMDGRSWSLPTVSCSVLALLVRLERSLRACDLFADAFNAAVVQAEAKVDAVNAWSARVRPGAPASDQEGHAIAVSAGVGSGGPAGPTTASRRKGEG</sequence>
<dbReference type="KEGG" id="bdm:EQG53_02415"/>
<proteinExistence type="predicted"/>
<dbReference type="Proteomes" id="UP000596117">
    <property type="component" value="Chromosome"/>
</dbReference>
<feature type="region of interest" description="Disordered" evidence="1">
    <location>
        <begin position="117"/>
        <end position="152"/>
    </location>
</feature>
<evidence type="ECO:0000313" key="5">
    <source>
        <dbReference type="Proteomes" id="UP000596117"/>
    </source>
</evidence>
<keyword evidence="5" id="KW-1185">Reference proteome</keyword>
<evidence type="ECO:0000256" key="1">
    <source>
        <dbReference type="SAM" id="MobiDB-lite"/>
    </source>
</evidence>
<reference evidence="3 5" key="2">
    <citation type="submission" date="2020-12" db="EMBL/GenBank/DDBJ databases">
        <title>FDA dAtabase for Regulatory Grade micrObial Sequences (FDA-ARGOS): Supporting development and validation of Infectious Disease Dx tests.</title>
        <authorList>
            <person name="Kerrigan L."/>
            <person name="Long C."/>
            <person name="Tallon L."/>
            <person name="Sadzewicz L."/>
            <person name="Zhao X."/>
            <person name="Boylan J."/>
            <person name="Ott S."/>
            <person name="Bowen H."/>
            <person name="Vavikolanu K."/>
            <person name="Mehta A."/>
            <person name="Aluvathingal J."/>
            <person name="Nadendla S."/>
            <person name="Yan Y."/>
            <person name="Sichtig H."/>
        </authorList>
    </citation>
    <scope>NUCLEOTIDE SEQUENCE [LARGE SCALE GENOMIC DNA]</scope>
    <source>
        <strain evidence="3 5">FDAARGOS_1026</strain>
    </source>
</reference>
<gene>
    <name evidence="2" type="ORF">EQG53_02415</name>
    <name evidence="3" type="ORF">I6H83_02535</name>
</gene>
<evidence type="ECO:0000313" key="2">
    <source>
        <dbReference type="EMBL" id="QAT13300.1"/>
    </source>
</evidence>